<evidence type="ECO:0000256" key="6">
    <source>
        <dbReference type="PROSITE-ProRule" id="PRU00076"/>
    </source>
</evidence>
<evidence type="ECO:0000259" key="9">
    <source>
        <dbReference type="PROSITE" id="PS50025"/>
    </source>
</evidence>
<feature type="disulfide bond" evidence="6">
    <location>
        <begin position="440"/>
        <end position="449"/>
    </location>
</feature>
<gene>
    <name evidence="12" type="primary">LOC106473935</name>
</gene>
<dbReference type="SMART" id="SM00181">
    <property type="entry name" value="EGF"/>
    <property type="match status" value="24"/>
</dbReference>
<evidence type="ECO:0000313" key="11">
    <source>
        <dbReference type="Proteomes" id="UP000694941"/>
    </source>
</evidence>
<feature type="disulfide bond" evidence="6">
    <location>
        <begin position="220"/>
        <end position="229"/>
    </location>
</feature>
<feature type="domain" description="EGF-like" evidence="10">
    <location>
        <begin position="1557"/>
        <end position="1594"/>
    </location>
</feature>
<dbReference type="Pfam" id="PF00008">
    <property type="entry name" value="EGF"/>
    <property type="match status" value="10"/>
</dbReference>
<dbReference type="Gene3D" id="2.10.25.10">
    <property type="entry name" value="Laminin"/>
    <property type="match status" value="23"/>
</dbReference>
<protein>
    <submittedName>
        <fullName evidence="12">Protein crumbs-like</fullName>
    </submittedName>
</protein>
<dbReference type="PRINTS" id="PR00010">
    <property type="entry name" value="EGFBLOOD"/>
</dbReference>
<feature type="disulfide bond" evidence="6">
    <location>
        <begin position="287"/>
        <end position="304"/>
    </location>
</feature>
<feature type="disulfide bond" evidence="6">
    <location>
        <begin position="1662"/>
        <end position="1671"/>
    </location>
</feature>
<evidence type="ECO:0000256" key="2">
    <source>
        <dbReference type="ARBA" id="ARBA00022729"/>
    </source>
</evidence>
<dbReference type="PROSITE" id="PS00010">
    <property type="entry name" value="ASX_HYDROXYL"/>
    <property type="match status" value="10"/>
</dbReference>
<dbReference type="SUPFAM" id="SSF49899">
    <property type="entry name" value="Concanavalin A-like lectins/glucanases"/>
    <property type="match status" value="4"/>
</dbReference>
<feature type="disulfide bond" evidence="6">
    <location>
        <begin position="681"/>
        <end position="690"/>
    </location>
</feature>
<proteinExistence type="predicted"/>
<feature type="disulfide bond" evidence="6">
    <location>
        <begin position="566"/>
        <end position="575"/>
    </location>
</feature>
<feature type="domain" description="EGF-like" evidence="10">
    <location>
        <begin position="466"/>
        <end position="501"/>
    </location>
</feature>
<feature type="domain" description="EGF-like" evidence="10">
    <location>
        <begin position="414"/>
        <end position="450"/>
    </location>
</feature>
<comment type="caution">
    <text evidence="6">Lacks conserved residue(s) required for the propagation of feature annotation.</text>
</comment>
<evidence type="ECO:0000256" key="8">
    <source>
        <dbReference type="SAM" id="SignalP"/>
    </source>
</evidence>
<feature type="disulfide bond" evidence="6">
    <location>
        <begin position="507"/>
        <end position="517"/>
    </location>
</feature>
<dbReference type="PROSITE" id="PS01187">
    <property type="entry name" value="EGF_CA"/>
    <property type="match status" value="3"/>
</dbReference>
<dbReference type="PROSITE" id="PS01186">
    <property type="entry name" value="EGF_2"/>
    <property type="match status" value="14"/>
</dbReference>
<feature type="disulfide bond" evidence="6">
    <location>
        <begin position="604"/>
        <end position="613"/>
    </location>
</feature>
<feature type="domain" description="EGF-like" evidence="10">
    <location>
        <begin position="693"/>
        <end position="750"/>
    </location>
</feature>
<dbReference type="SMART" id="SM00179">
    <property type="entry name" value="EGF_CA"/>
    <property type="match status" value="21"/>
</dbReference>
<feature type="disulfide bond" evidence="6">
    <location>
        <begin position="815"/>
        <end position="824"/>
    </location>
</feature>
<reference evidence="12" key="1">
    <citation type="submission" date="2025-08" db="UniProtKB">
        <authorList>
            <consortium name="RefSeq"/>
        </authorList>
    </citation>
    <scope>IDENTIFICATION</scope>
    <source>
        <tissue evidence="12">Muscle</tissue>
    </source>
</reference>
<feature type="domain" description="EGF-like" evidence="10">
    <location>
        <begin position="278"/>
        <end position="316"/>
    </location>
</feature>
<dbReference type="InterPro" id="IPR049883">
    <property type="entry name" value="NOTCH1_EGF-like"/>
</dbReference>
<feature type="disulfide bond" evidence="6">
    <location>
        <begin position="528"/>
        <end position="537"/>
    </location>
</feature>
<feature type="domain" description="EGF-like" evidence="10">
    <location>
        <begin position="503"/>
        <end position="538"/>
    </location>
</feature>
<dbReference type="InterPro" id="IPR000742">
    <property type="entry name" value="EGF"/>
</dbReference>
<feature type="domain" description="Laminin G" evidence="9">
    <location>
        <begin position="1347"/>
        <end position="1520"/>
    </location>
</feature>
<feature type="disulfide bond" evidence="6">
    <location>
        <begin position="470"/>
        <end position="480"/>
    </location>
</feature>
<evidence type="ECO:0000256" key="1">
    <source>
        <dbReference type="ARBA" id="ARBA00022536"/>
    </source>
</evidence>
<feature type="disulfide bond" evidence="6">
    <location>
        <begin position="1703"/>
        <end position="1712"/>
    </location>
</feature>
<feature type="disulfide bond" evidence="6">
    <location>
        <begin position="306"/>
        <end position="315"/>
    </location>
</feature>
<dbReference type="SUPFAM" id="SSF57196">
    <property type="entry name" value="EGF/Laminin"/>
    <property type="match status" value="12"/>
</dbReference>
<evidence type="ECO:0000256" key="3">
    <source>
        <dbReference type="ARBA" id="ARBA00022737"/>
    </source>
</evidence>
<dbReference type="InterPro" id="IPR018097">
    <property type="entry name" value="EGF_Ca-bd_CS"/>
</dbReference>
<keyword evidence="7" id="KW-1133">Transmembrane helix</keyword>
<dbReference type="Gene3D" id="2.60.120.200">
    <property type="match status" value="4"/>
</dbReference>
<dbReference type="SUPFAM" id="SSF57184">
    <property type="entry name" value="Growth factor receptor domain"/>
    <property type="match status" value="3"/>
</dbReference>
<dbReference type="Pfam" id="PF07645">
    <property type="entry name" value="EGF_CA"/>
    <property type="match status" value="1"/>
</dbReference>
<feature type="disulfide bond" evidence="6">
    <location>
        <begin position="756"/>
        <end position="766"/>
    </location>
</feature>
<dbReference type="InterPro" id="IPR013032">
    <property type="entry name" value="EGF-like_CS"/>
</dbReference>
<feature type="domain" description="EGF-like" evidence="10">
    <location>
        <begin position="357"/>
        <end position="400"/>
    </location>
</feature>
<evidence type="ECO:0000313" key="12">
    <source>
        <dbReference type="RefSeq" id="XP_013790082.2"/>
    </source>
</evidence>
<feature type="disulfide bond" evidence="6">
    <location>
        <begin position="1049"/>
        <end position="1058"/>
    </location>
</feature>
<evidence type="ECO:0000256" key="5">
    <source>
        <dbReference type="ARBA" id="ARBA00023180"/>
    </source>
</evidence>
<feature type="domain" description="EGF-like" evidence="10">
    <location>
        <begin position="1673"/>
        <end position="1713"/>
    </location>
</feature>
<evidence type="ECO:0000259" key="10">
    <source>
        <dbReference type="PROSITE" id="PS50026"/>
    </source>
</evidence>
<name>A0ABM1BWL6_LIMPO</name>
<dbReference type="PROSITE" id="PS50026">
    <property type="entry name" value="EGF_3"/>
    <property type="match status" value="24"/>
</dbReference>
<feature type="disulfide bond" evidence="6">
    <location>
        <begin position="1309"/>
        <end position="1318"/>
    </location>
</feature>
<feature type="domain" description="EGF-like" evidence="10">
    <location>
        <begin position="1521"/>
        <end position="1555"/>
    </location>
</feature>
<dbReference type="Pfam" id="PF12661">
    <property type="entry name" value="hEGF"/>
    <property type="match status" value="4"/>
</dbReference>
<dbReference type="GeneID" id="106473935"/>
<feature type="domain" description="EGF-like" evidence="10">
    <location>
        <begin position="1283"/>
        <end position="1319"/>
    </location>
</feature>
<feature type="domain" description="Laminin G" evidence="9">
    <location>
        <begin position="23"/>
        <end position="196"/>
    </location>
</feature>
<feature type="domain" description="EGF-like" evidence="10">
    <location>
        <begin position="1714"/>
        <end position="1759"/>
    </location>
</feature>
<feature type="disulfide bond" evidence="6">
    <location>
        <begin position="1640"/>
        <end position="1650"/>
    </location>
</feature>
<keyword evidence="4 6" id="KW-1015">Disulfide bond</keyword>
<dbReference type="InterPro" id="IPR001881">
    <property type="entry name" value="EGF-like_Ca-bd_dom"/>
</dbReference>
<feature type="disulfide bond" evidence="6">
    <location>
        <begin position="245"/>
        <end position="262"/>
    </location>
</feature>
<sequence length="1833" mass="202084">MEGSWITLNLLLCLLFPSVQSQGAEGYFEAEGYALLSNVIYLEGRTSFSFRSCSPGELLHQTGLTGDFLNIQLLNSGAVQLQWHVGQTTDSIFLSSNTLDNKWHDVDLMKNQDSLTFHVDQNFVVVANKTFRNYIFSINLSGNEPSLYIGRNYTGCILQGPGVVLSNPSIQSISVNWEGCSLPATGSCEGYGVNQCFSQPCQHYSTCIYHENVSRFECLCTRRYAGPSCEIDLGSLCEGTTAIQCLNGGVCQEDETGDSMYCVCQPEFFGQVCESRVENSVCEGVVCQNGGTCKVNHLNNGYVCSCPKGFGGETCHLNIDECQSAPCQHNGTCTDGINSYTCDCQGTGYQGQNCEANINECEELIPCAGGGTCFDRYGSYICVCPPYSHSIAGSNGHFCVCDAGYAGAPPVCQKVNYCLSLPCQYGGTCIVQEDSYVCECFEGYGGPTCSDIACPVGYSGPECSISTNTCENNPCGNGTCLEGQGSFTCVCPLGLTGRFCEQDIDECASLPCHQGICQNVPGSYKCYCVPGHTGKNCHIEINECLSNPCQNNGTCENQVNDYRCRCITGFSGHNCEINVDECASDPCQNGGSCLDEIGAYSCECLPGYSGKNCEVNIDECASSPCHNNGTCNDLVNGYECDCTDTGFEGSNCEMNINDCLSSPCQHGGQCEDLVKDTLCHCYPGFEGKNCEKDIPECLASPCNNNGQCYEKSNMSLYENNFMNLFPFFSYETAGGYLCVCNPGFTGTNCEVNIDDCASHSCVNGTCLDGVNMYTCQCFPGFSGEYCEIDNNECDSSPCSVGSTCVDKINDYECYCLEGFGGKNCDIALIGCNENQCSNGATCLPKLVNGLHEYDCLCPTGFHGELCNVITTASFRGTQRWELPRNKHGDVFHLELQFRTTLPDGVIVCINNGSLTISLVGGRIQLIKNASQNLVSFVEGSFNSGNQWEQLLLVITRENISLTVSGKVLFQTLTEAMETITNISLGGPPDPAGQPNFTGCVQDVKMDNELKLPDETIIEVGCPRKEQCESNPCFNGGICKDRWFSHSCECVRPFFGFNCEKNITSTTFGYKGKISWAFLEFSEQEQREMRTSSTVSLFIRTRKPEGLIFYLGSKPNYSLQYSTETLHSETYLAAILDKGQLRVLGAFPQEVQLEVPISLDDGYYHFIEVIWDGIRLTTKINSSVNISDTLLQTTVNYGLDAEIIYLGSLPNSTVREKRQISDHLHGKKITSETFSEVTNFKGIIQDARINGKLIPFYPQEAFEEIDTVILRTPQLHNLEKGVKSDEPCADSPCSNNGTCKDIWNDFICKCQYPFRGKMCENVSHCYSNPCPDNSAICNDLDGGYECITEAAFNGSWGIKYKWNISEESLNNTISLRFRSINDSVLLHIQTVNNMLLLHLENGKVYITYNSDRSDPLPNFVTDGEWHDLNITFTEQNTSVSLDLETLTVEKIKNISLQNILNDEGSVYLGQSSNRSSFFRGCMGEVRIETVLLPFFTPEQLINNTSPNQFFMEDGTDVEIGCVLCWDQDCYNNGSCKDRNNTYQCNCMYGYSGAWCETTVDFCMPEPCRNNGSCTSEEGIGYRCNCTDYYKGDNCSEKRTCRDFPCNNEGNCSDIENGYETFVCHCMEGFTGNTCSSKINYCENNPCIYGECKLDEELNYRCNCSDFYKGRNCSVRKVCLVDKPCDNGGSCTELNPETKNYTCTCTEEYLGPNCRIINPCYKDRDICKNGGTCVPNFDSLMINHSKISCNCSGGFEGAFCEIERKSGPNNLVLVIVITVVAIVVLSLLIAVTAFLRMARKKRATRGTYSPSRQEMCGSRVEMNQVMKPPPEERLI</sequence>
<feature type="disulfide bond" evidence="6">
    <location>
        <begin position="201"/>
        <end position="218"/>
    </location>
</feature>
<keyword evidence="1 6" id="KW-0245">EGF-like domain</keyword>
<feature type="domain" description="EGF-like" evidence="10">
    <location>
        <begin position="1636"/>
        <end position="1672"/>
    </location>
</feature>
<dbReference type="PROSITE" id="PS00022">
    <property type="entry name" value="EGF_1"/>
    <property type="match status" value="21"/>
</dbReference>
<feature type="domain" description="EGF-like" evidence="10">
    <location>
        <begin position="1023"/>
        <end position="1059"/>
    </location>
</feature>
<evidence type="ECO:0000256" key="7">
    <source>
        <dbReference type="SAM" id="Phobius"/>
    </source>
</evidence>
<feature type="disulfide bond" evidence="6">
    <location>
        <begin position="740"/>
        <end position="749"/>
    </location>
</feature>
<feature type="disulfide bond" evidence="6">
    <location>
        <begin position="1624"/>
        <end position="1633"/>
    </location>
</feature>
<feature type="domain" description="EGF-like" evidence="10">
    <location>
        <begin position="192"/>
        <end position="230"/>
    </location>
</feature>
<feature type="disulfide bond" evidence="6">
    <location>
        <begin position="857"/>
        <end position="866"/>
    </location>
</feature>
<dbReference type="Proteomes" id="UP000694941">
    <property type="component" value="Unplaced"/>
</dbReference>
<feature type="domain" description="Laminin G" evidence="9">
    <location>
        <begin position="858"/>
        <end position="1032"/>
    </location>
</feature>
<keyword evidence="7" id="KW-0472">Membrane</keyword>
<feature type="domain" description="EGF-like" evidence="10">
    <location>
        <begin position="789"/>
        <end position="825"/>
    </location>
</feature>
<dbReference type="RefSeq" id="XP_013790082.2">
    <property type="nucleotide sequence ID" value="XM_013934628.2"/>
</dbReference>
<feature type="disulfide bond" evidence="6">
    <location>
        <begin position="1545"/>
        <end position="1554"/>
    </location>
</feature>
<dbReference type="InterPro" id="IPR000152">
    <property type="entry name" value="EGF-type_Asp/Asn_hydroxyl_site"/>
</dbReference>
<dbReference type="PANTHER" id="PTHR12916:SF4">
    <property type="entry name" value="UNINFLATABLE, ISOFORM C"/>
    <property type="match status" value="1"/>
</dbReference>
<dbReference type="InterPro" id="IPR009030">
    <property type="entry name" value="Growth_fac_rcpt_cys_sf"/>
</dbReference>
<dbReference type="Pfam" id="PF02210">
    <property type="entry name" value="Laminin_G_2"/>
    <property type="match status" value="4"/>
</dbReference>
<dbReference type="SMART" id="SM00282">
    <property type="entry name" value="LamG"/>
    <property type="match status" value="4"/>
</dbReference>
<feature type="disulfide bond" evidence="6">
    <location>
        <begin position="264"/>
        <end position="273"/>
    </location>
</feature>
<feature type="domain" description="EGF-like" evidence="10">
    <location>
        <begin position="233"/>
        <end position="274"/>
    </location>
</feature>
<feature type="domain" description="EGF-like" evidence="10">
    <location>
        <begin position="752"/>
        <end position="787"/>
    </location>
</feature>
<keyword evidence="5" id="KW-0325">Glycoprotein</keyword>
<feature type="domain" description="EGF-like" evidence="10">
    <location>
        <begin position="616"/>
        <end position="653"/>
    </location>
</feature>
<evidence type="ECO:0000256" key="4">
    <source>
        <dbReference type="ARBA" id="ARBA00023157"/>
    </source>
</evidence>
<feature type="domain" description="EGF-like" evidence="10">
    <location>
        <begin position="540"/>
        <end position="576"/>
    </location>
</feature>
<feature type="signal peptide" evidence="8">
    <location>
        <begin position="1"/>
        <end position="21"/>
    </location>
</feature>
<feature type="disulfide bond" evidence="6">
    <location>
        <begin position="777"/>
        <end position="786"/>
    </location>
</feature>
<feature type="disulfide bond" evidence="6">
    <location>
        <begin position="1584"/>
        <end position="1593"/>
    </location>
</feature>
<feature type="domain" description="EGF-like" evidence="10">
    <location>
        <begin position="318"/>
        <end position="355"/>
    </location>
</feature>
<dbReference type="PANTHER" id="PTHR12916">
    <property type="entry name" value="CYTOCHROME C OXIDASE POLYPEPTIDE VIC-2"/>
    <property type="match status" value="1"/>
</dbReference>
<feature type="domain" description="EGF-like" evidence="10">
    <location>
        <begin position="578"/>
        <end position="614"/>
    </location>
</feature>
<feature type="domain" description="EGF-like" evidence="10">
    <location>
        <begin position="1595"/>
        <end position="1634"/>
    </location>
</feature>
<dbReference type="InterPro" id="IPR013320">
    <property type="entry name" value="ConA-like_dom_sf"/>
</dbReference>
<dbReference type="CDD" id="cd00110">
    <property type="entry name" value="LamG"/>
    <property type="match status" value="4"/>
</dbReference>
<feature type="chain" id="PRO_5046650764" evidence="8">
    <location>
        <begin position="22"/>
        <end position="1833"/>
    </location>
</feature>
<keyword evidence="11" id="KW-1185">Reference proteome</keyword>
<feature type="disulfide bond" evidence="6">
    <location>
        <begin position="1749"/>
        <end position="1758"/>
    </location>
</feature>
<keyword evidence="3" id="KW-0677">Repeat</keyword>
<feature type="transmembrane region" description="Helical" evidence="7">
    <location>
        <begin position="1769"/>
        <end position="1793"/>
    </location>
</feature>
<dbReference type="PROSITE" id="PS50025">
    <property type="entry name" value="LAM_G_DOMAIN"/>
    <property type="match status" value="4"/>
</dbReference>
<feature type="domain" description="EGF-like" evidence="10">
    <location>
        <begin position="827"/>
        <end position="867"/>
    </location>
</feature>
<feature type="domain" description="EGF-like" evidence="10">
    <location>
        <begin position="655"/>
        <end position="691"/>
    </location>
</feature>
<accession>A0ABM1BWL6</accession>
<organism evidence="11 12">
    <name type="scientific">Limulus polyphemus</name>
    <name type="common">Atlantic horseshoe crab</name>
    <dbReference type="NCBI Taxonomy" id="6850"/>
    <lineage>
        <taxon>Eukaryota</taxon>
        <taxon>Metazoa</taxon>
        <taxon>Ecdysozoa</taxon>
        <taxon>Arthropoda</taxon>
        <taxon>Chelicerata</taxon>
        <taxon>Merostomata</taxon>
        <taxon>Xiphosura</taxon>
        <taxon>Limulidae</taxon>
        <taxon>Limulus</taxon>
    </lineage>
</organism>
<feature type="disulfide bond" evidence="6">
    <location>
        <begin position="491"/>
        <end position="500"/>
    </location>
</feature>
<feature type="domain" description="Laminin G" evidence="9">
    <location>
        <begin position="1064"/>
        <end position="1287"/>
    </location>
</feature>
<keyword evidence="7" id="KW-0812">Transmembrane</keyword>
<dbReference type="CDD" id="cd00054">
    <property type="entry name" value="EGF_CA"/>
    <property type="match status" value="13"/>
</dbReference>
<keyword evidence="2 8" id="KW-0732">Signal</keyword>
<dbReference type="InterPro" id="IPR001791">
    <property type="entry name" value="Laminin_G"/>
</dbReference>